<dbReference type="EMBL" id="LWDX02022221">
    <property type="protein sequence ID" value="OEL32022.1"/>
    <property type="molecule type" value="Genomic_DNA"/>
</dbReference>
<evidence type="ECO:0000313" key="1">
    <source>
        <dbReference type="EMBL" id="OEL32022.1"/>
    </source>
</evidence>
<gene>
    <name evidence="1" type="ORF">BAE44_0006959</name>
</gene>
<accession>A0A1E5W3N1</accession>
<name>A0A1E5W3N1_9POAL</name>
<sequence length="49" mass="6083">LSSSMYEQIFDRTVSVKQRDREVSSFQLTYWINWHRNRHAPVRVLIREF</sequence>
<feature type="non-terminal residue" evidence="1">
    <location>
        <position position="1"/>
    </location>
</feature>
<comment type="caution">
    <text evidence="1">The sequence shown here is derived from an EMBL/GenBank/DDBJ whole genome shotgun (WGS) entry which is preliminary data.</text>
</comment>
<protein>
    <submittedName>
        <fullName evidence="1">Uncharacterized protein</fullName>
    </submittedName>
</protein>
<reference evidence="1 2" key="1">
    <citation type="submission" date="2016-09" db="EMBL/GenBank/DDBJ databases">
        <title>The draft genome of Dichanthelium oligosanthes: A C3 panicoid grass species.</title>
        <authorList>
            <person name="Studer A.J."/>
            <person name="Schnable J.C."/>
            <person name="Brutnell T.P."/>
        </authorList>
    </citation>
    <scope>NUCLEOTIDE SEQUENCE [LARGE SCALE GENOMIC DNA]</scope>
    <source>
        <strain evidence="2">cv. Kellogg 1175</strain>
        <tissue evidence="1">Leaf</tissue>
    </source>
</reference>
<dbReference type="Proteomes" id="UP000095767">
    <property type="component" value="Unassembled WGS sequence"/>
</dbReference>
<organism evidence="1 2">
    <name type="scientific">Dichanthelium oligosanthes</name>
    <dbReference type="NCBI Taxonomy" id="888268"/>
    <lineage>
        <taxon>Eukaryota</taxon>
        <taxon>Viridiplantae</taxon>
        <taxon>Streptophyta</taxon>
        <taxon>Embryophyta</taxon>
        <taxon>Tracheophyta</taxon>
        <taxon>Spermatophyta</taxon>
        <taxon>Magnoliopsida</taxon>
        <taxon>Liliopsida</taxon>
        <taxon>Poales</taxon>
        <taxon>Poaceae</taxon>
        <taxon>PACMAD clade</taxon>
        <taxon>Panicoideae</taxon>
        <taxon>Panicodae</taxon>
        <taxon>Paniceae</taxon>
        <taxon>Dichantheliinae</taxon>
        <taxon>Dichanthelium</taxon>
    </lineage>
</organism>
<proteinExistence type="predicted"/>
<dbReference type="AlphaFoldDB" id="A0A1E5W3N1"/>
<keyword evidence="2" id="KW-1185">Reference proteome</keyword>
<evidence type="ECO:0000313" key="2">
    <source>
        <dbReference type="Proteomes" id="UP000095767"/>
    </source>
</evidence>